<keyword evidence="1" id="KW-0472">Membrane</keyword>
<organism evidence="2 3">
    <name type="scientific">Dermatophagoides pteronyssinus</name>
    <name type="common">European house dust mite</name>
    <dbReference type="NCBI Taxonomy" id="6956"/>
    <lineage>
        <taxon>Eukaryota</taxon>
        <taxon>Metazoa</taxon>
        <taxon>Ecdysozoa</taxon>
        <taxon>Arthropoda</taxon>
        <taxon>Chelicerata</taxon>
        <taxon>Arachnida</taxon>
        <taxon>Acari</taxon>
        <taxon>Acariformes</taxon>
        <taxon>Sarcoptiformes</taxon>
        <taxon>Astigmata</taxon>
        <taxon>Psoroptidia</taxon>
        <taxon>Analgoidea</taxon>
        <taxon>Pyroglyphidae</taxon>
        <taxon>Dermatophagoidinae</taxon>
        <taxon>Dermatophagoides</taxon>
    </lineage>
</organism>
<keyword evidence="1" id="KW-0812">Transmembrane</keyword>
<keyword evidence="3" id="KW-1185">Reference proteome</keyword>
<dbReference type="EMBL" id="NJHN03000088">
    <property type="protein sequence ID" value="KAH9416668.1"/>
    <property type="molecule type" value="Genomic_DNA"/>
</dbReference>
<keyword evidence="1" id="KW-1133">Transmembrane helix</keyword>
<feature type="transmembrane region" description="Helical" evidence="1">
    <location>
        <begin position="12"/>
        <end position="30"/>
    </location>
</feature>
<sequence>KIHHHHHDGFFYNYFVHMIMIIMSFVNCELTFSNGYYHFVVKAAHLIIWIFVKKKYCALNEALSICLSVLLATLV</sequence>
<name>A0ABQ8J278_DERPT</name>
<reference evidence="2 3" key="2">
    <citation type="journal article" date="2022" name="Mol. Biol. Evol.">
        <title>Comparative Genomics Reveals Insights into the Divergent Evolution of Astigmatic Mites and Household Pest Adaptations.</title>
        <authorList>
            <person name="Xiong Q."/>
            <person name="Wan A.T."/>
            <person name="Liu X."/>
            <person name="Fung C.S."/>
            <person name="Xiao X."/>
            <person name="Malainual N."/>
            <person name="Hou J."/>
            <person name="Wang L."/>
            <person name="Wang M."/>
            <person name="Yang K.Y."/>
            <person name="Cui Y."/>
            <person name="Leung E.L."/>
            <person name="Nong W."/>
            <person name="Shin S.K."/>
            <person name="Au S.W."/>
            <person name="Jeong K.Y."/>
            <person name="Chew F.T."/>
            <person name="Hui J.H."/>
            <person name="Leung T.F."/>
            <person name="Tungtrongchitr A."/>
            <person name="Zhong N."/>
            <person name="Liu Z."/>
            <person name="Tsui S.K."/>
        </authorList>
    </citation>
    <scope>NUCLEOTIDE SEQUENCE [LARGE SCALE GENOMIC DNA]</scope>
    <source>
        <strain evidence="2">Derp</strain>
    </source>
</reference>
<dbReference type="Proteomes" id="UP000887458">
    <property type="component" value="Unassembled WGS sequence"/>
</dbReference>
<feature type="non-terminal residue" evidence="2">
    <location>
        <position position="1"/>
    </location>
</feature>
<accession>A0ABQ8J278</accession>
<reference evidence="2 3" key="1">
    <citation type="journal article" date="2018" name="J. Allergy Clin. Immunol.">
        <title>High-quality assembly of Dermatophagoides pteronyssinus genome and transcriptome reveals a wide range of novel allergens.</title>
        <authorList>
            <person name="Liu X.Y."/>
            <person name="Yang K.Y."/>
            <person name="Wang M.Q."/>
            <person name="Kwok J.S."/>
            <person name="Zeng X."/>
            <person name="Yang Z."/>
            <person name="Xiao X.J."/>
            <person name="Lau C.P."/>
            <person name="Li Y."/>
            <person name="Huang Z.M."/>
            <person name="Ba J.G."/>
            <person name="Yim A.K."/>
            <person name="Ouyang C.Y."/>
            <person name="Ngai S.M."/>
            <person name="Chan T.F."/>
            <person name="Leung E.L."/>
            <person name="Liu L."/>
            <person name="Liu Z.G."/>
            <person name="Tsui S.K."/>
        </authorList>
    </citation>
    <scope>NUCLEOTIDE SEQUENCE [LARGE SCALE GENOMIC DNA]</scope>
    <source>
        <strain evidence="2">Derp</strain>
    </source>
</reference>
<proteinExistence type="predicted"/>
<comment type="caution">
    <text evidence="2">The sequence shown here is derived from an EMBL/GenBank/DDBJ whole genome shotgun (WGS) entry which is preliminary data.</text>
</comment>
<evidence type="ECO:0000313" key="2">
    <source>
        <dbReference type="EMBL" id="KAH9416668.1"/>
    </source>
</evidence>
<evidence type="ECO:0000313" key="3">
    <source>
        <dbReference type="Proteomes" id="UP000887458"/>
    </source>
</evidence>
<evidence type="ECO:0000256" key="1">
    <source>
        <dbReference type="SAM" id="Phobius"/>
    </source>
</evidence>
<gene>
    <name evidence="2" type="ORF">DERP_012136</name>
</gene>
<protein>
    <submittedName>
        <fullName evidence="2">Uncharacterized protein</fullName>
    </submittedName>
</protein>